<dbReference type="CDD" id="cd06225">
    <property type="entry name" value="HAMP"/>
    <property type="match status" value="1"/>
</dbReference>
<keyword evidence="2" id="KW-1003">Cell membrane</keyword>
<dbReference type="Pfam" id="PF00672">
    <property type="entry name" value="HAMP"/>
    <property type="match status" value="1"/>
</dbReference>
<dbReference type="Pfam" id="PF00015">
    <property type="entry name" value="MCPsignal"/>
    <property type="match status" value="1"/>
</dbReference>
<dbReference type="EMBL" id="JACHXW010000015">
    <property type="protein sequence ID" value="MBB3154261.1"/>
    <property type="molecule type" value="Genomic_DNA"/>
</dbReference>
<dbReference type="PROSITE" id="PS50885">
    <property type="entry name" value="HAMP"/>
    <property type="match status" value="1"/>
</dbReference>
<evidence type="ECO:0000313" key="10">
    <source>
        <dbReference type="EMBL" id="MBB3154261.1"/>
    </source>
</evidence>
<feature type="transmembrane region" description="Helical" evidence="7">
    <location>
        <begin position="198"/>
        <end position="219"/>
    </location>
</feature>
<organism evidence="10 11">
    <name type="scientific">Paenibacillus endophyticus</name>
    <dbReference type="NCBI Taxonomy" id="1294268"/>
    <lineage>
        <taxon>Bacteria</taxon>
        <taxon>Bacillati</taxon>
        <taxon>Bacillota</taxon>
        <taxon>Bacilli</taxon>
        <taxon>Bacillales</taxon>
        <taxon>Paenibacillaceae</taxon>
        <taxon>Paenibacillus</taxon>
    </lineage>
</organism>
<dbReference type="CDD" id="cd18773">
    <property type="entry name" value="PDC1_HK_sensor"/>
    <property type="match status" value="1"/>
</dbReference>
<evidence type="ECO:0000256" key="1">
    <source>
        <dbReference type="ARBA" id="ARBA00004236"/>
    </source>
</evidence>
<evidence type="ECO:0000256" key="3">
    <source>
        <dbReference type="ARBA" id="ARBA00023136"/>
    </source>
</evidence>
<feature type="domain" description="Methyl-accepting transducer" evidence="8">
    <location>
        <begin position="288"/>
        <end position="545"/>
    </location>
</feature>
<evidence type="ECO:0000259" key="8">
    <source>
        <dbReference type="PROSITE" id="PS50111"/>
    </source>
</evidence>
<dbReference type="PROSITE" id="PS50111">
    <property type="entry name" value="CHEMOTAXIS_TRANSDUC_2"/>
    <property type="match status" value="1"/>
</dbReference>
<evidence type="ECO:0000256" key="7">
    <source>
        <dbReference type="SAM" id="Phobius"/>
    </source>
</evidence>
<dbReference type="InterPro" id="IPR004090">
    <property type="entry name" value="Chemotax_Me-accpt_rcpt"/>
</dbReference>
<evidence type="ECO:0000256" key="5">
    <source>
        <dbReference type="ARBA" id="ARBA00029447"/>
    </source>
</evidence>
<dbReference type="Gene3D" id="6.10.340.10">
    <property type="match status" value="1"/>
</dbReference>
<keyword evidence="4 6" id="KW-0807">Transducer</keyword>
<dbReference type="GO" id="GO:0004888">
    <property type="term" value="F:transmembrane signaling receptor activity"/>
    <property type="evidence" value="ECO:0007669"/>
    <property type="project" value="InterPro"/>
</dbReference>
<dbReference type="PANTHER" id="PTHR32089">
    <property type="entry name" value="METHYL-ACCEPTING CHEMOTAXIS PROTEIN MCPB"/>
    <property type="match status" value="1"/>
</dbReference>
<dbReference type="SUPFAM" id="SSF58104">
    <property type="entry name" value="Methyl-accepting chemotaxis protein (MCP) signaling domain"/>
    <property type="match status" value="1"/>
</dbReference>
<dbReference type="GO" id="GO:0007165">
    <property type="term" value="P:signal transduction"/>
    <property type="evidence" value="ECO:0007669"/>
    <property type="project" value="UniProtKB-KW"/>
</dbReference>
<comment type="caution">
    <text evidence="10">The sequence shown here is derived from an EMBL/GenBank/DDBJ whole genome shotgun (WGS) entry which is preliminary data.</text>
</comment>
<reference evidence="10 11" key="1">
    <citation type="submission" date="2020-08" db="EMBL/GenBank/DDBJ databases">
        <title>Genomic Encyclopedia of Type Strains, Phase III (KMG-III): the genomes of soil and plant-associated and newly described type strains.</title>
        <authorList>
            <person name="Whitman W."/>
        </authorList>
    </citation>
    <scope>NUCLEOTIDE SEQUENCE [LARGE SCALE GENOMIC DNA]</scope>
    <source>
        <strain evidence="10 11">CECT 8234</strain>
    </source>
</reference>
<dbReference type="PRINTS" id="PR00260">
    <property type="entry name" value="CHEMTRNSDUCR"/>
</dbReference>
<dbReference type="Proteomes" id="UP000518605">
    <property type="component" value="Unassembled WGS sequence"/>
</dbReference>
<dbReference type="AlphaFoldDB" id="A0A7W5CAQ8"/>
<name>A0A7W5CAQ8_9BACL</name>
<dbReference type="RefSeq" id="WP_183567388.1">
    <property type="nucleotide sequence ID" value="NZ_CBCSLB010000016.1"/>
</dbReference>
<evidence type="ECO:0000256" key="4">
    <source>
        <dbReference type="ARBA" id="ARBA00023224"/>
    </source>
</evidence>
<evidence type="ECO:0000256" key="6">
    <source>
        <dbReference type="PROSITE-ProRule" id="PRU00284"/>
    </source>
</evidence>
<comment type="subcellular location">
    <subcellularLocation>
        <location evidence="1">Cell membrane</location>
    </subcellularLocation>
</comment>
<sequence>MKKSILSFNWYKEHLAVKIALSILLLQVITCVAFAVSSYMTQQNLSEKLLEQFDKRLITDIQIASNTLASIPGSGKQLAGTEDPNYAVIKTELEKLQEIHSLENIYILSNTGDNERILILSGVPDDFGTPYPFTDEMKEAISEKKSMISPIYVDEYGTHKSIFVPVSDNSGVTYGILGIDLDASVVPKTTASSNLTTIIISLIVLVVGSIIASVIGKVITNPLRKLMLAADKIAAGDMKTAISIHSKDEIGKLSVSFGLMIASLKTLIQQVIASSNLISETSQHLKQSVNESTNNAQQVADSTNRMSDGINEIVQSVTDSHTNINHIDNEIKDVSNGMKDIQNIATEVHVQSEQGQDLVERTLQQMMVIKQAMQESQEAATTLGKRSNEISEIINIISEISNQTNLLALNASIEAARAGDVGRGFAVVAGEVKKLASQSAQAALSVTDLVSSTQSNSLLVMKSIEEGSKAVEQGHSWIQGTYENFKGIYGGVSSFTEHTNHMFSALGKVDESFVKITDSMQQISGITQEQAAGTEEVAASAQQQSASMQEIAAVIVQLSTLSVDLNDSVKQYKLDN</sequence>
<dbReference type="Gene3D" id="1.10.287.950">
    <property type="entry name" value="Methyl-accepting chemotaxis protein"/>
    <property type="match status" value="1"/>
</dbReference>
<proteinExistence type="inferred from homology"/>
<evidence type="ECO:0000256" key="2">
    <source>
        <dbReference type="ARBA" id="ARBA00022475"/>
    </source>
</evidence>
<evidence type="ECO:0000313" key="11">
    <source>
        <dbReference type="Proteomes" id="UP000518605"/>
    </source>
</evidence>
<dbReference type="SMART" id="SM00283">
    <property type="entry name" value="MA"/>
    <property type="match status" value="1"/>
</dbReference>
<keyword evidence="11" id="KW-1185">Reference proteome</keyword>
<evidence type="ECO:0000259" key="9">
    <source>
        <dbReference type="PROSITE" id="PS50885"/>
    </source>
</evidence>
<dbReference type="GO" id="GO:0005886">
    <property type="term" value="C:plasma membrane"/>
    <property type="evidence" value="ECO:0007669"/>
    <property type="project" value="UniProtKB-SubCell"/>
</dbReference>
<dbReference type="GO" id="GO:0006935">
    <property type="term" value="P:chemotaxis"/>
    <property type="evidence" value="ECO:0007669"/>
    <property type="project" value="InterPro"/>
</dbReference>
<dbReference type="InterPro" id="IPR003660">
    <property type="entry name" value="HAMP_dom"/>
</dbReference>
<accession>A0A7W5CAQ8</accession>
<dbReference type="PANTHER" id="PTHR32089:SF112">
    <property type="entry name" value="LYSOZYME-LIKE PROTEIN-RELATED"/>
    <property type="match status" value="1"/>
</dbReference>
<dbReference type="SMART" id="SM00304">
    <property type="entry name" value="HAMP"/>
    <property type="match status" value="1"/>
</dbReference>
<keyword evidence="3 7" id="KW-0472">Membrane</keyword>
<feature type="domain" description="HAMP" evidence="9">
    <location>
        <begin position="217"/>
        <end position="269"/>
    </location>
</feature>
<keyword evidence="7" id="KW-1133">Transmembrane helix</keyword>
<dbReference type="InterPro" id="IPR029151">
    <property type="entry name" value="Sensor-like_sf"/>
</dbReference>
<protein>
    <submittedName>
        <fullName evidence="10">Methyl-accepting chemotaxis protein</fullName>
    </submittedName>
</protein>
<dbReference type="SUPFAM" id="SSF103190">
    <property type="entry name" value="Sensory domain-like"/>
    <property type="match status" value="1"/>
</dbReference>
<dbReference type="InterPro" id="IPR004089">
    <property type="entry name" value="MCPsignal_dom"/>
</dbReference>
<keyword evidence="7" id="KW-0812">Transmembrane</keyword>
<comment type="similarity">
    <text evidence="5">Belongs to the methyl-accepting chemotaxis (MCP) protein family.</text>
</comment>
<gene>
    <name evidence="10" type="ORF">FHS16_004343</name>
</gene>